<evidence type="ECO:0008006" key="3">
    <source>
        <dbReference type="Google" id="ProtNLM"/>
    </source>
</evidence>
<evidence type="ECO:0000313" key="2">
    <source>
        <dbReference type="Proteomes" id="UP001497516"/>
    </source>
</evidence>
<dbReference type="CDD" id="cd00303">
    <property type="entry name" value="retropepsin_like"/>
    <property type="match status" value="1"/>
</dbReference>
<organism evidence="1 2">
    <name type="scientific">Linum trigynum</name>
    <dbReference type="NCBI Taxonomy" id="586398"/>
    <lineage>
        <taxon>Eukaryota</taxon>
        <taxon>Viridiplantae</taxon>
        <taxon>Streptophyta</taxon>
        <taxon>Embryophyta</taxon>
        <taxon>Tracheophyta</taxon>
        <taxon>Spermatophyta</taxon>
        <taxon>Magnoliopsida</taxon>
        <taxon>eudicotyledons</taxon>
        <taxon>Gunneridae</taxon>
        <taxon>Pentapetalae</taxon>
        <taxon>rosids</taxon>
        <taxon>fabids</taxon>
        <taxon>Malpighiales</taxon>
        <taxon>Linaceae</taxon>
        <taxon>Linum</taxon>
    </lineage>
</organism>
<dbReference type="InterPro" id="IPR021109">
    <property type="entry name" value="Peptidase_aspartic_dom_sf"/>
</dbReference>
<dbReference type="PANTHER" id="PTHR35046:SF18">
    <property type="entry name" value="RNA-DIRECTED DNA POLYMERASE"/>
    <property type="match status" value="1"/>
</dbReference>
<sequence>MIDSGSCENIVSAEAVQKLGIKTEDHPKPYKLAWLKRGGEVQVSQRAMITFSIRSKYRDSVWCDVVTMDACDLLLDMPWKFDRSVRHEGRTNTYSFTFEGVKIVLVPASATPRPNPTALGVDRSYFH</sequence>
<keyword evidence="2" id="KW-1185">Reference proteome</keyword>
<dbReference type="Gene3D" id="2.40.70.10">
    <property type="entry name" value="Acid Proteases"/>
    <property type="match status" value="1"/>
</dbReference>
<proteinExistence type="predicted"/>
<dbReference type="PANTHER" id="PTHR35046">
    <property type="entry name" value="ZINC KNUCKLE (CCHC-TYPE) FAMILY PROTEIN"/>
    <property type="match status" value="1"/>
</dbReference>
<protein>
    <recommendedName>
        <fullName evidence="3">Asp_protease_2 domain-containing protein</fullName>
    </recommendedName>
</protein>
<name>A0AAV2F0X6_9ROSI</name>
<dbReference type="AlphaFoldDB" id="A0AAV2F0X6"/>
<gene>
    <name evidence="1" type="ORF">LTRI10_LOCUS32043</name>
</gene>
<accession>A0AAV2F0X6</accession>
<evidence type="ECO:0000313" key="1">
    <source>
        <dbReference type="EMBL" id="CAL1391315.1"/>
    </source>
</evidence>
<dbReference type="Proteomes" id="UP001497516">
    <property type="component" value="Chromosome 5"/>
</dbReference>
<dbReference type="EMBL" id="OZ034818">
    <property type="protein sequence ID" value="CAL1391315.1"/>
    <property type="molecule type" value="Genomic_DNA"/>
</dbReference>
<reference evidence="1 2" key="1">
    <citation type="submission" date="2024-04" db="EMBL/GenBank/DDBJ databases">
        <authorList>
            <person name="Fracassetti M."/>
        </authorList>
    </citation>
    <scope>NUCLEOTIDE SEQUENCE [LARGE SCALE GENOMIC DNA]</scope>
</reference>